<evidence type="ECO:0000313" key="3">
    <source>
        <dbReference type="Proteomes" id="UP000696485"/>
    </source>
</evidence>
<accession>A0A9P5SGZ3</accession>
<name>A0A9P5SGZ3_9FUNG</name>
<gene>
    <name evidence="2" type="ORF">BG006_007513</name>
</gene>
<organism evidence="2 3">
    <name type="scientific">Podila minutissima</name>
    <dbReference type="NCBI Taxonomy" id="64525"/>
    <lineage>
        <taxon>Eukaryota</taxon>
        <taxon>Fungi</taxon>
        <taxon>Fungi incertae sedis</taxon>
        <taxon>Mucoromycota</taxon>
        <taxon>Mortierellomycotina</taxon>
        <taxon>Mortierellomycetes</taxon>
        <taxon>Mortierellales</taxon>
        <taxon>Mortierellaceae</taxon>
        <taxon>Podila</taxon>
    </lineage>
</organism>
<evidence type="ECO:0000256" key="1">
    <source>
        <dbReference type="SAM" id="SignalP"/>
    </source>
</evidence>
<dbReference type="AlphaFoldDB" id="A0A9P5SGZ3"/>
<feature type="non-terminal residue" evidence="2">
    <location>
        <position position="79"/>
    </location>
</feature>
<comment type="caution">
    <text evidence="2">The sequence shown here is derived from an EMBL/GenBank/DDBJ whole genome shotgun (WGS) entry which is preliminary data.</text>
</comment>
<feature type="signal peptide" evidence="1">
    <location>
        <begin position="1"/>
        <end position="23"/>
    </location>
</feature>
<reference evidence="2" key="1">
    <citation type="journal article" date="2020" name="Fungal Divers.">
        <title>Resolving the Mortierellaceae phylogeny through synthesis of multi-gene phylogenetics and phylogenomics.</title>
        <authorList>
            <person name="Vandepol N."/>
            <person name="Liber J."/>
            <person name="Desiro A."/>
            <person name="Na H."/>
            <person name="Kennedy M."/>
            <person name="Barry K."/>
            <person name="Grigoriev I.V."/>
            <person name="Miller A.N."/>
            <person name="O'Donnell K."/>
            <person name="Stajich J.E."/>
            <person name="Bonito G."/>
        </authorList>
    </citation>
    <scope>NUCLEOTIDE SEQUENCE</scope>
    <source>
        <strain evidence="2">NVP1</strain>
    </source>
</reference>
<sequence>MHFTKAFVAVAVVISSIAFVAEASPILKTIETYVPSKPSMAEEVEKHHLVKRAVPGANDWNCKLTAIHPRPLILVHGII</sequence>
<feature type="chain" id="PRO_5040147575" evidence="1">
    <location>
        <begin position="24"/>
        <end position="79"/>
    </location>
</feature>
<dbReference type="Proteomes" id="UP000696485">
    <property type="component" value="Unassembled WGS sequence"/>
</dbReference>
<dbReference type="EMBL" id="JAAAUY010000479">
    <property type="protein sequence ID" value="KAF9329388.1"/>
    <property type="molecule type" value="Genomic_DNA"/>
</dbReference>
<protein>
    <submittedName>
        <fullName evidence="2">Uncharacterized protein</fullName>
    </submittedName>
</protein>
<evidence type="ECO:0000313" key="2">
    <source>
        <dbReference type="EMBL" id="KAF9329388.1"/>
    </source>
</evidence>
<proteinExistence type="predicted"/>
<keyword evidence="3" id="KW-1185">Reference proteome</keyword>
<keyword evidence="1" id="KW-0732">Signal</keyword>